<dbReference type="EMBL" id="HBIO01028472">
    <property type="protein sequence ID" value="CAE0476991.1"/>
    <property type="molecule type" value="Transcribed_RNA"/>
</dbReference>
<evidence type="ECO:0000256" key="1">
    <source>
        <dbReference type="SAM" id="SignalP"/>
    </source>
</evidence>
<proteinExistence type="predicted"/>
<dbReference type="InterPro" id="IPR051961">
    <property type="entry name" value="Fungal_Metabolite_Diox"/>
</dbReference>
<dbReference type="AlphaFoldDB" id="A0A7S3VFD0"/>
<organism evidence="2">
    <name type="scientific">Chaetoceros debilis</name>
    <dbReference type="NCBI Taxonomy" id="122233"/>
    <lineage>
        <taxon>Eukaryota</taxon>
        <taxon>Sar</taxon>
        <taxon>Stramenopiles</taxon>
        <taxon>Ochrophyta</taxon>
        <taxon>Bacillariophyta</taxon>
        <taxon>Coscinodiscophyceae</taxon>
        <taxon>Chaetocerotophycidae</taxon>
        <taxon>Chaetocerotales</taxon>
        <taxon>Chaetocerotaceae</taxon>
        <taxon>Chaetoceros</taxon>
    </lineage>
</organism>
<reference evidence="2" key="1">
    <citation type="submission" date="2021-01" db="EMBL/GenBank/DDBJ databases">
        <authorList>
            <person name="Corre E."/>
            <person name="Pelletier E."/>
            <person name="Niang G."/>
            <person name="Scheremetjew M."/>
            <person name="Finn R."/>
            <person name="Kale V."/>
            <person name="Holt S."/>
            <person name="Cochrane G."/>
            <person name="Meng A."/>
            <person name="Brown T."/>
            <person name="Cohen L."/>
        </authorList>
    </citation>
    <scope>NUCLEOTIDE SEQUENCE</scope>
    <source>
        <strain evidence="2">MM31A-1</strain>
    </source>
</reference>
<dbReference type="PANTHER" id="PTHR37563:SF2">
    <property type="entry name" value="PHYTANOYL-COA DIOXYGENASE FAMILY PROTEIN (AFU_ORTHOLOGUE AFUA_2G03330)"/>
    <property type="match status" value="1"/>
</dbReference>
<evidence type="ECO:0000313" key="2">
    <source>
        <dbReference type="EMBL" id="CAE0476991.1"/>
    </source>
</evidence>
<protein>
    <submittedName>
        <fullName evidence="2">Uncharacterized protein</fullName>
    </submittedName>
</protein>
<keyword evidence="1" id="KW-0732">Signal</keyword>
<feature type="chain" id="PRO_5030682639" evidence="1">
    <location>
        <begin position="20"/>
        <end position="234"/>
    </location>
</feature>
<sequence>MIVQKIFLAFLFAGASVNGFAIPSCVQANRNQNQMRLFMSDVSGMLYQEQEKLIVNRGELEEEMMSKSAKPLEIMKIKIRGAGGGGGFGGSSSSRKGKNSSLKAEGKEYAKVLKKNGVVRIDNVLSNNVADAMREYVYALRKKSETEVAAGDIKSIQRFADVLLKKDRCDLTLPFGEDIITEAMNEALRESAVAQTIASILGKDATLYEFSTLISDPGSQRQCLQYVSISCNLN</sequence>
<dbReference type="PANTHER" id="PTHR37563">
    <property type="entry name" value="PHYTANOYL-COA DIOXYGENASE FAMILY PROTEIN (AFU_ORTHOLOGUE AFUA_2G03330)"/>
    <property type="match status" value="1"/>
</dbReference>
<gene>
    <name evidence="2" type="ORF">CDEB00056_LOCUS21844</name>
</gene>
<feature type="signal peptide" evidence="1">
    <location>
        <begin position="1"/>
        <end position="19"/>
    </location>
</feature>
<dbReference type="SUPFAM" id="SSF51197">
    <property type="entry name" value="Clavaminate synthase-like"/>
    <property type="match status" value="1"/>
</dbReference>
<accession>A0A7S3VFD0</accession>
<name>A0A7S3VFD0_9STRA</name>